<evidence type="ECO:0000313" key="2">
    <source>
        <dbReference type="EMBL" id="CAI2365884.1"/>
    </source>
</evidence>
<keyword evidence="1" id="KW-0812">Transmembrane</keyword>
<accession>A0AAD1UB75</accession>
<proteinExistence type="predicted"/>
<sequence length="183" mass="21537">MTNIVNWDYYHENLKHEYLFQPFGLFISKFQFLWTKIIQQKGFETYQERFSCILTRIGLYFMPTFVDKSISHSSEFDEIIHTFSEQLVNLGINWASLFIYFIIFMALACTNCFGIILFPKGWKETKKIYPQFSEGMQSNQRNGSSSDLNQLLDEENEMLPVLNDYFQRDDSNPLVGPNLADIS</sequence>
<dbReference type="EMBL" id="CAMPGE010006964">
    <property type="protein sequence ID" value="CAI2365884.1"/>
    <property type="molecule type" value="Genomic_DNA"/>
</dbReference>
<feature type="transmembrane region" description="Helical" evidence="1">
    <location>
        <begin position="97"/>
        <end position="118"/>
    </location>
</feature>
<protein>
    <submittedName>
        <fullName evidence="2">Uncharacterized protein</fullName>
    </submittedName>
</protein>
<reference evidence="2" key="1">
    <citation type="submission" date="2023-07" db="EMBL/GenBank/DDBJ databases">
        <authorList>
            <consortium name="AG Swart"/>
            <person name="Singh M."/>
            <person name="Singh A."/>
            <person name="Seah K."/>
            <person name="Emmerich C."/>
        </authorList>
    </citation>
    <scope>NUCLEOTIDE SEQUENCE</scope>
    <source>
        <strain evidence="2">DP1</strain>
    </source>
</reference>
<keyword evidence="3" id="KW-1185">Reference proteome</keyword>
<comment type="caution">
    <text evidence="2">The sequence shown here is derived from an EMBL/GenBank/DDBJ whole genome shotgun (WGS) entry which is preliminary data.</text>
</comment>
<evidence type="ECO:0000313" key="3">
    <source>
        <dbReference type="Proteomes" id="UP001295684"/>
    </source>
</evidence>
<dbReference type="AlphaFoldDB" id="A0AAD1UB75"/>
<dbReference type="Proteomes" id="UP001295684">
    <property type="component" value="Unassembled WGS sequence"/>
</dbReference>
<keyword evidence="1" id="KW-0472">Membrane</keyword>
<evidence type="ECO:0000256" key="1">
    <source>
        <dbReference type="SAM" id="Phobius"/>
    </source>
</evidence>
<name>A0AAD1UB75_EUPCR</name>
<keyword evidence="1" id="KW-1133">Transmembrane helix</keyword>
<gene>
    <name evidence="2" type="ORF">ECRASSUSDP1_LOCUS7157</name>
</gene>
<organism evidence="2 3">
    <name type="scientific">Euplotes crassus</name>
    <dbReference type="NCBI Taxonomy" id="5936"/>
    <lineage>
        <taxon>Eukaryota</taxon>
        <taxon>Sar</taxon>
        <taxon>Alveolata</taxon>
        <taxon>Ciliophora</taxon>
        <taxon>Intramacronucleata</taxon>
        <taxon>Spirotrichea</taxon>
        <taxon>Hypotrichia</taxon>
        <taxon>Euplotida</taxon>
        <taxon>Euplotidae</taxon>
        <taxon>Moneuplotes</taxon>
    </lineage>
</organism>